<dbReference type="AlphaFoldDB" id="C3K6R0"/>
<dbReference type="EMBL" id="OV986001">
    <property type="protein sequence ID" value="CAI2796392.1"/>
    <property type="molecule type" value="Genomic_DNA"/>
</dbReference>
<reference evidence="1" key="2">
    <citation type="submission" date="2023-10" db="EMBL/GenBank/DDBJ databases">
        <authorList>
            <person name="Fortmann-Grote C."/>
        </authorList>
    </citation>
    <scope>NUCLEOTIDE SEQUENCE</scope>
    <source>
        <strain evidence="1">SBW25</strain>
    </source>
</reference>
<protein>
    <submittedName>
        <fullName evidence="2">Uncharacterized protein</fullName>
    </submittedName>
</protein>
<dbReference type="KEGG" id="pfs:PFLU_2132"/>
<dbReference type="EMBL" id="AM181176">
    <property type="protein sequence ID" value="CAY48371.1"/>
    <property type="molecule type" value="Genomic_DNA"/>
</dbReference>
<accession>C3K6R0</accession>
<reference evidence="2" key="1">
    <citation type="journal article" date="2009" name="Genome Biol.">
        <title>Genomic and genetic analyses of diversity and plant interactions of Pseudomonas fluorescens.</title>
        <authorList>
            <person name="Silby M.W."/>
            <person name="Cerdeno-Tarraga A.M."/>
            <person name="Vernikos G.S."/>
            <person name="Giddens S.R."/>
            <person name="Jackson R.W."/>
            <person name="Preston G.M."/>
            <person name="Zhang X.X."/>
            <person name="Moon C.D."/>
            <person name="Gehrig S.M."/>
            <person name="Godfrey S.A."/>
            <person name="Knight C.G."/>
            <person name="Malone J.G."/>
            <person name="Robinson Z."/>
            <person name="Spiers A.J."/>
            <person name="Harris S."/>
            <person name="Challis G.L."/>
            <person name="Yaxley A.M."/>
            <person name="Harris D."/>
            <person name="Seeger K."/>
            <person name="Murphy L."/>
            <person name="Rutter S."/>
            <person name="Squares R."/>
            <person name="Quail M.A."/>
            <person name="Saunders E."/>
            <person name="Mavromatis K."/>
            <person name="Brettin T.S."/>
            <person name="Bentley S.D."/>
            <person name="Hothersall J."/>
            <person name="Stephens E."/>
            <person name="Thomas C.M."/>
            <person name="Parkhill J."/>
            <person name="Levy S.B."/>
            <person name="Rainey P.B."/>
            <person name="Thomson N.R."/>
        </authorList>
    </citation>
    <scope>NUCLEOTIDE SEQUENCE [LARGE SCALE GENOMIC DNA]</scope>
    <source>
        <strain evidence="2">SBW25</strain>
    </source>
</reference>
<evidence type="ECO:0000313" key="1">
    <source>
        <dbReference type="EMBL" id="CAI2796392.1"/>
    </source>
</evidence>
<proteinExistence type="predicted"/>
<gene>
    <name evidence="2" type="ordered locus">PFLU_2132</name>
</gene>
<organism evidence="2">
    <name type="scientific">Pseudomonas fluorescens (strain SBW25)</name>
    <dbReference type="NCBI Taxonomy" id="216595"/>
    <lineage>
        <taxon>Bacteria</taxon>
        <taxon>Pseudomonadati</taxon>
        <taxon>Pseudomonadota</taxon>
        <taxon>Gammaproteobacteria</taxon>
        <taxon>Pseudomonadales</taxon>
        <taxon>Pseudomonadaceae</taxon>
        <taxon>Pseudomonas</taxon>
    </lineage>
</organism>
<name>C3K6R0_PSEFS</name>
<dbReference type="HOGENOM" id="CLU_3238377_0_0_6"/>
<evidence type="ECO:0000313" key="2">
    <source>
        <dbReference type="EMBL" id="CAY48371.1"/>
    </source>
</evidence>
<dbReference type="Proteomes" id="UP001152918">
    <property type="component" value="Chromosome"/>
</dbReference>
<sequence>MPDAYSHIIDINVYLPERASRCHVYVTTYFHYRFCPLNNNKDD</sequence>